<accession>A0ABP8JEH8</accession>
<keyword evidence="2" id="KW-0472">Membrane</keyword>
<feature type="transmembrane region" description="Helical" evidence="2">
    <location>
        <begin position="41"/>
        <end position="64"/>
    </location>
</feature>
<name>A0ABP8JEH8_9MICO</name>
<proteinExistence type="predicted"/>
<feature type="compositionally biased region" description="Basic and acidic residues" evidence="1">
    <location>
        <begin position="85"/>
        <end position="117"/>
    </location>
</feature>
<feature type="region of interest" description="Disordered" evidence="1">
    <location>
        <begin position="85"/>
        <end position="139"/>
    </location>
</feature>
<comment type="caution">
    <text evidence="3">The sequence shown here is derived from an EMBL/GenBank/DDBJ whole genome shotgun (WGS) entry which is preliminary data.</text>
</comment>
<keyword evidence="2" id="KW-1133">Transmembrane helix</keyword>
<gene>
    <name evidence="3" type="ORF">GCM10023153_05820</name>
</gene>
<evidence type="ECO:0000313" key="3">
    <source>
        <dbReference type="EMBL" id="GAA4389515.1"/>
    </source>
</evidence>
<reference evidence="4" key="1">
    <citation type="journal article" date="2019" name="Int. J. Syst. Evol. Microbiol.">
        <title>The Global Catalogue of Microorganisms (GCM) 10K type strain sequencing project: providing services to taxonomists for standard genome sequencing and annotation.</title>
        <authorList>
            <consortium name="The Broad Institute Genomics Platform"/>
            <consortium name="The Broad Institute Genome Sequencing Center for Infectious Disease"/>
            <person name="Wu L."/>
            <person name="Ma J."/>
        </authorList>
    </citation>
    <scope>NUCLEOTIDE SEQUENCE [LARGE SCALE GENOMIC DNA]</scope>
    <source>
        <strain evidence="4">JCM 17738</strain>
    </source>
</reference>
<sequence length="139" mass="14830">MVLLGVVLVLLAVLAGVLLVTGTASIDAPVAVDLPFGTLSLPPLAFLITGMVVISTFWLGWAVLRAGLRRQKRLRAQATEDAKAAQAAREADAERMKAEVEARDKQLAEERRQHEAETAALRQQAVAPRDQSSPPTPGA</sequence>
<keyword evidence="4" id="KW-1185">Reference proteome</keyword>
<keyword evidence="2" id="KW-0812">Transmembrane</keyword>
<evidence type="ECO:0008006" key="5">
    <source>
        <dbReference type="Google" id="ProtNLM"/>
    </source>
</evidence>
<dbReference type="Proteomes" id="UP001500390">
    <property type="component" value="Unassembled WGS sequence"/>
</dbReference>
<dbReference type="EMBL" id="BAABFX010000010">
    <property type="protein sequence ID" value="GAA4389515.1"/>
    <property type="molecule type" value="Genomic_DNA"/>
</dbReference>
<protein>
    <recommendedName>
        <fullName evidence="5">LapA family protein</fullName>
    </recommendedName>
</protein>
<evidence type="ECO:0000313" key="4">
    <source>
        <dbReference type="Proteomes" id="UP001500390"/>
    </source>
</evidence>
<dbReference type="RefSeq" id="WP_159901488.1">
    <property type="nucleotide sequence ID" value="NZ_BAABFX010000010.1"/>
</dbReference>
<evidence type="ECO:0000256" key="2">
    <source>
        <dbReference type="SAM" id="Phobius"/>
    </source>
</evidence>
<evidence type="ECO:0000256" key="1">
    <source>
        <dbReference type="SAM" id="MobiDB-lite"/>
    </source>
</evidence>
<organism evidence="3 4">
    <name type="scientific">Ornithinibacter aureus</name>
    <dbReference type="NCBI Taxonomy" id="622664"/>
    <lineage>
        <taxon>Bacteria</taxon>
        <taxon>Bacillati</taxon>
        <taxon>Actinomycetota</taxon>
        <taxon>Actinomycetes</taxon>
        <taxon>Micrococcales</taxon>
        <taxon>Intrasporangiaceae</taxon>
        <taxon>Ornithinibacter</taxon>
    </lineage>
</organism>